<evidence type="ECO:0000256" key="2">
    <source>
        <dbReference type="ARBA" id="ARBA00012438"/>
    </source>
</evidence>
<evidence type="ECO:0000259" key="5">
    <source>
        <dbReference type="PROSITE" id="PS50109"/>
    </source>
</evidence>
<feature type="domain" description="Histidine kinase" evidence="5">
    <location>
        <begin position="199"/>
        <end position="437"/>
    </location>
</feature>
<name>A0A0B3RHK8_9RHOB</name>
<dbReference type="InterPro" id="IPR036097">
    <property type="entry name" value="HisK_dim/P_sf"/>
</dbReference>
<evidence type="ECO:0000256" key="4">
    <source>
        <dbReference type="SAM" id="Coils"/>
    </source>
</evidence>
<dbReference type="SUPFAM" id="SSF55785">
    <property type="entry name" value="PYP-like sensor domain (PAS domain)"/>
    <property type="match status" value="1"/>
</dbReference>
<dbReference type="InterPro" id="IPR004358">
    <property type="entry name" value="Sig_transdc_His_kin-like_C"/>
</dbReference>
<evidence type="ECO:0000313" key="7">
    <source>
        <dbReference type="Proteomes" id="UP000030960"/>
    </source>
</evidence>
<dbReference type="Gene3D" id="3.30.450.20">
    <property type="entry name" value="PAS domain"/>
    <property type="match status" value="1"/>
</dbReference>
<organism evidence="6 7">
    <name type="scientific">Mameliella alba</name>
    <dbReference type="NCBI Taxonomy" id="561184"/>
    <lineage>
        <taxon>Bacteria</taxon>
        <taxon>Pseudomonadati</taxon>
        <taxon>Pseudomonadota</taxon>
        <taxon>Alphaproteobacteria</taxon>
        <taxon>Rhodobacterales</taxon>
        <taxon>Roseobacteraceae</taxon>
        <taxon>Mameliella</taxon>
    </lineage>
</organism>
<evidence type="ECO:0000256" key="1">
    <source>
        <dbReference type="ARBA" id="ARBA00000085"/>
    </source>
</evidence>
<sequence>MTPSPADDPMHSLSEDTWRDVIAAMDRTYSELVDYQELLEKQNRELDEMRQFMASVLSSMSDLLIVVDKNRIIERTGGAIDQILGATVARSGTPLGALLEDGDSDNLLAAVDKVMLGREPTTVEACFLTGDGPTPLEISVSPRLDQRGRSRGVVLVGRPLGELRNAYMELEASHEALQQAQTQLVRNEKLASLGRLVAGVAHELNNPISFVYANTHGLEKYTKRFETYFEAVQAGKSRPELVALRDELKLEKTVRNLRTAIDGAKDGAERVRDIVDDLRRLSADGTGERSAFDMMATTRIAADWVVRTSRTAVQITFADDATRLAWGNPGHVQQIVMNLVQNAIDAMSETGTPTLHLHVLDRDEQVLLRVTDNGPGIPEAIAGSIFDPFFTTKQVGKGTGLGLSISHKIAEEHGGALTLAYTGPEGSCFELALPTEGHA</sequence>
<dbReference type="SUPFAM" id="SSF55874">
    <property type="entry name" value="ATPase domain of HSP90 chaperone/DNA topoisomerase II/histidine kinase"/>
    <property type="match status" value="1"/>
</dbReference>
<keyword evidence="7" id="KW-1185">Reference proteome</keyword>
<dbReference type="InterPro" id="IPR013656">
    <property type="entry name" value="PAS_4"/>
</dbReference>
<keyword evidence="4" id="KW-0175">Coiled coil</keyword>
<dbReference type="STRING" id="561184.SAMN05216376_11152"/>
<dbReference type="PRINTS" id="PR00344">
    <property type="entry name" value="BCTRLSENSOR"/>
</dbReference>
<evidence type="ECO:0000256" key="3">
    <source>
        <dbReference type="ARBA" id="ARBA00022553"/>
    </source>
</evidence>
<dbReference type="InterPro" id="IPR035965">
    <property type="entry name" value="PAS-like_dom_sf"/>
</dbReference>
<dbReference type="InterPro" id="IPR003594">
    <property type="entry name" value="HATPase_dom"/>
</dbReference>
<dbReference type="EC" id="2.7.13.3" evidence="2"/>
<dbReference type="RefSeq" id="WP_043145631.1">
    <property type="nucleotide sequence ID" value="NZ_JSUQ01000022.1"/>
</dbReference>
<dbReference type="CDD" id="cd00082">
    <property type="entry name" value="HisKA"/>
    <property type="match status" value="1"/>
</dbReference>
<accession>A0A0B3RHK8</accession>
<dbReference type="Gene3D" id="1.10.287.130">
    <property type="match status" value="1"/>
</dbReference>
<gene>
    <name evidence="6" type="ORF">OA50_04704</name>
</gene>
<dbReference type="InterPro" id="IPR036890">
    <property type="entry name" value="HATPase_C_sf"/>
</dbReference>
<dbReference type="AlphaFoldDB" id="A0A0B3RHK8"/>
<dbReference type="PANTHER" id="PTHR43065">
    <property type="entry name" value="SENSOR HISTIDINE KINASE"/>
    <property type="match status" value="1"/>
</dbReference>
<dbReference type="Pfam" id="PF02518">
    <property type="entry name" value="HATPase_c"/>
    <property type="match status" value="1"/>
</dbReference>
<dbReference type="PROSITE" id="PS50109">
    <property type="entry name" value="HIS_KIN"/>
    <property type="match status" value="1"/>
</dbReference>
<dbReference type="PATRIC" id="fig|1515334.3.peg.4730"/>
<comment type="catalytic activity">
    <reaction evidence="1">
        <text>ATP + protein L-histidine = ADP + protein N-phospho-L-histidine.</text>
        <dbReference type="EC" id="2.7.13.3"/>
    </reaction>
</comment>
<evidence type="ECO:0000313" key="6">
    <source>
        <dbReference type="EMBL" id="KHQ50780.1"/>
    </source>
</evidence>
<dbReference type="GO" id="GO:0000155">
    <property type="term" value="F:phosphorelay sensor kinase activity"/>
    <property type="evidence" value="ECO:0007669"/>
    <property type="project" value="InterPro"/>
</dbReference>
<dbReference type="Gene3D" id="3.30.565.10">
    <property type="entry name" value="Histidine kinase-like ATPase, C-terminal domain"/>
    <property type="match status" value="1"/>
</dbReference>
<reference evidence="6 7" key="1">
    <citation type="submission" date="2014-10" db="EMBL/GenBank/DDBJ databases">
        <title>Genome sequence of Ponticoccus sp. strain UMTAT08 isolated from clonal culture of toxic dinoflagellate Alexandrium tamiyavanichii.</title>
        <authorList>
            <person name="Gan H.Y."/>
            <person name="Muhd D.-D."/>
            <person name="Mohd Noor M.E."/>
            <person name="Yeong Y.S."/>
            <person name="Usup G."/>
        </authorList>
    </citation>
    <scope>NUCLEOTIDE SEQUENCE [LARGE SCALE GENOMIC DNA]</scope>
    <source>
        <strain evidence="6 7">UMTAT08</strain>
    </source>
</reference>
<protein>
    <recommendedName>
        <fullName evidence="2">histidine kinase</fullName>
        <ecNumber evidence="2">2.7.13.3</ecNumber>
    </recommendedName>
</protein>
<dbReference type="Pfam" id="PF08448">
    <property type="entry name" value="PAS_4"/>
    <property type="match status" value="1"/>
</dbReference>
<dbReference type="SMART" id="SM00387">
    <property type="entry name" value="HATPase_c"/>
    <property type="match status" value="1"/>
</dbReference>
<dbReference type="OrthoDB" id="7568856at2"/>
<dbReference type="SMART" id="SM00388">
    <property type="entry name" value="HisKA"/>
    <property type="match status" value="1"/>
</dbReference>
<keyword evidence="3" id="KW-0597">Phosphoprotein</keyword>
<feature type="coiled-coil region" evidence="4">
    <location>
        <begin position="25"/>
        <end position="52"/>
    </location>
</feature>
<dbReference type="InterPro" id="IPR005467">
    <property type="entry name" value="His_kinase_dom"/>
</dbReference>
<dbReference type="InterPro" id="IPR003661">
    <property type="entry name" value="HisK_dim/P_dom"/>
</dbReference>
<dbReference type="Proteomes" id="UP000030960">
    <property type="component" value="Unassembled WGS sequence"/>
</dbReference>
<dbReference type="SUPFAM" id="SSF47384">
    <property type="entry name" value="Homodimeric domain of signal transducing histidine kinase"/>
    <property type="match status" value="1"/>
</dbReference>
<dbReference type="PANTHER" id="PTHR43065:SF42">
    <property type="entry name" value="TWO-COMPONENT SENSOR PPRA"/>
    <property type="match status" value="1"/>
</dbReference>
<comment type="caution">
    <text evidence="6">The sequence shown here is derived from an EMBL/GenBank/DDBJ whole genome shotgun (WGS) entry which is preliminary data.</text>
</comment>
<dbReference type="EMBL" id="JSUQ01000022">
    <property type="protein sequence ID" value="KHQ50780.1"/>
    <property type="molecule type" value="Genomic_DNA"/>
</dbReference>
<proteinExistence type="predicted"/>